<keyword evidence="3" id="KW-1185">Reference proteome</keyword>
<reference evidence="3" key="1">
    <citation type="submission" date="2023-07" db="EMBL/GenBank/DDBJ databases">
        <title>Novel Mycoplasma species identified in domestic and wild animals.</title>
        <authorList>
            <person name="Volokhov D.V."/>
            <person name="Furtak V.A."/>
            <person name="Zagorodnyaya T.A."/>
        </authorList>
    </citation>
    <scope>NUCLEOTIDE SEQUENCE [LARGE SCALE GENOMIC DNA]</scope>
    <source>
        <strain evidence="3">92-19</strain>
    </source>
</reference>
<dbReference type="Proteomes" id="UP001209076">
    <property type="component" value="Unassembled WGS sequence"/>
</dbReference>
<proteinExistence type="predicted"/>
<dbReference type="Gene3D" id="2.60.40.10">
    <property type="entry name" value="Immunoglobulins"/>
    <property type="match status" value="1"/>
</dbReference>
<feature type="signal peptide" evidence="1">
    <location>
        <begin position="1"/>
        <end position="18"/>
    </location>
</feature>
<dbReference type="PROSITE" id="PS51257">
    <property type="entry name" value="PROKAR_LIPOPROTEIN"/>
    <property type="match status" value="1"/>
</dbReference>
<sequence>MRKLFTLFAFVLTLVVLAGCNDQSNVKITLKNVAAARTTIYMELDVTDPDKEIPADGIVIVLYKNGEEVSRKAPTITTELTSVMFDGLAVNTKYSYSVFATYGGKSHKMATGESTTTTSGSSVDEPKLITTIEEFLNIPNDLTAYYRLENDLDFLEAKFQNQFGSKQFAGTFDGNGKTIKNLTMDTTTTFIGLFGYNRGTIKNLTIENVITDFKTSTQNIGIVAGKSSGTIENVTIKNSTVKAAYSRTGQIYIGAVVGLAETGSKLTNIQIENSHLELTISGRTEPFAGLLVGRAQATKIDNSSAQGTISVTALDTINVGGLVGGIENVGLSSSSITESSADVNILADVNVTNTTTNDKAQLVFIGGLVGSSVGTNISSVYALGDIELSRASNTSANDRSDDEIGVGGLVGITSSPIVNAFAKGSILIGNAEVVSIISFEKMSVGGLAGIQLGGERLDKSVYMGASIQVYPGAKGQVQLSSTVGNMVTTKAVDLAGGTVKLINDLIAGRVVVTYGEEIVTTPSDTTTIESAALVTFFDSDFIKDALAE</sequence>
<evidence type="ECO:0008006" key="4">
    <source>
        <dbReference type="Google" id="ProtNLM"/>
    </source>
</evidence>
<evidence type="ECO:0000313" key="2">
    <source>
        <dbReference type="EMBL" id="MCU0104306.1"/>
    </source>
</evidence>
<evidence type="ECO:0000256" key="1">
    <source>
        <dbReference type="SAM" id="SignalP"/>
    </source>
</evidence>
<protein>
    <recommendedName>
        <fullName evidence="4">GLUG domain-containing protein</fullName>
    </recommendedName>
</protein>
<name>A0ABT2PTN0_9MOLU</name>
<dbReference type="InterPro" id="IPR013783">
    <property type="entry name" value="Ig-like_fold"/>
</dbReference>
<dbReference type="EMBL" id="JAOEGN010000002">
    <property type="protein sequence ID" value="MCU0104306.1"/>
    <property type="molecule type" value="Genomic_DNA"/>
</dbReference>
<comment type="caution">
    <text evidence="2">The sequence shown here is derived from an EMBL/GenBank/DDBJ whole genome shotgun (WGS) entry which is preliminary data.</text>
</comment>
<accession>A0ABT2PTN0</accession>
<evidence type="ECO:0000313" key="3">
    <source>
        <dbReference type="Proteomes" id="UP001209076"/>
    </source>
</evidence>
<organism evidence="2 3">
    <name type="scientific">Paracholeplasma vituli</name>
    <dbReference type="NCBI Taxonomy" id="69473"/>
    <lineage>
        <taxon>Bacteria</taxon>
        <taxon>Bacillati</taxon>
        <taxon>Mycoplasmatota</taxon>
        <taxon>Mollicutes</taxon>
        <taxon>Acholeplasmatales</taxon>
        <taxon>Acholeplasmataceae</taxon>
        <taxon>Paracholeplasma</taxon>
    </lineage>
</organism>
<keyword evidence="1" id="KW-0732">Signal</keyword>
<feature type="chain" id="PRO_5047097302" description="GLUG domain-containing protein" evidence="1">
    <location>
        <begin position="19"/>
        <end position="548"/>
    </location>
</feature>
<gene>
    <name evidence="2" type="ORF">N7603_01395</name>
</gene>
<dbReference type="Gene3D" id="2.160.20.110">
    <property type="match status" value="1"/>
</dbReference>
<dbReference type="RefSeq" id="WP_262095529.1">
    <property type="nucleotide sequence ID" value="NZ_JAOEGN010000002.1"/>
</dbReference>